<name>A0A1H4C3E1_9BACE</name>
<dbReference type="PANTHER" id="PTHR40079">
    <property type="entry name" value="MANNAN ENDO-1,4-BETA-MANNOSIDASE E-RELATED"/>
    <property type="match status" value="1"/>
</dbReference>
<dbReference type="Proteomes" id="UP000183040">
    <property type="component" value="Unassembled WGS sequence"/>
</dbReference>
<dbReference type="SUPFAM" id="SSF51445">
    <property type="entry name" value="(Trans)glycosidases"/>
    <property type="match status" value="1"/>
</dbReference>
<accession>A0A1H4C3E1</accession>
<dbReference type="InterPro" id="IPR022790">
    <property type="entry name" value="GH26_dom"/>
</dbReference>
<keyword evidence="3 4" id="KW-0326">Glycosidase</keyword>
<evidence type="ECO:0000256" key="1">
    <source>
        <dbReference type="ARBA" id="ARBA00007754"/>
    </source>
</evidence>
<proteinExistence type="inferred from homology"/>
<protein>
    <submittedName>
        <fullName evidence="6">Mannan endo-1,4-beta-mannosidase</fullName>
    </submittedName>
</protein>
<feature type="domain" description="GH26" evidence="5">
    <location>
        <begin position="50"/>
        <end position="381"/>
    </location>
</feature>
<comment type="similarity">
    <text evidence="1 4">Belongs to the glycosyl hydrolase 26 family.</text>
</comment>
<feature type="active site" description="Proton donor" evidence="4">
    <location>
        <position position="208"/>
    </location>
</feature>
<dbReference type="GO" id="GO:0006080">
    <property type="term" value="P:substituted mannan metabolic process"/>
    <property type="evidence" value="ECO:0007669"/>
    <property type="project" value="InterPro"/>
</dbReference>
<dbReference type="AlphaFoldDB" id="A0A1H4C3E1"/>
<dbReference type="PRINTS" id="PR00739">
    <property type="entry name" value="GLHYDRLASE26"/>
</dbReference>
<sequence length="396" mass="45104">MFDMKKNVLFNFVVFVVALSCFTNCSPENDGLPASEDPVTLSIVDKQATSETKALLANLWDIQKKGFMFGHHADFYMGRDWLYDKTKTQSDTYNVCGDYPGVLGIDFAKMIDDRYSDSKEHNEKLRDCCLDAYRRGMVILACIHINNPLTGGDSWDNSSNEVAKEILKDGSVTNVKFKTWLDRLAAFANNLKGDGGELIPIIFRPFHEHTDPWSWWGSTCTTEKEYISLWRFTVEYLRDIKGVHNFLYAISPDMNKMGDDSDILYRYPGDNYVDFIGIDSYVGLNNNIFVNNLKALVRVSKSKLKPCGVTETGVEGFQASDYWSTNILAPLTGRQISMVVTWTNEYGPSDLGNHYFSVFPGHPSEKDFIKFFNNDLTFFCNDLPQMYEMLDCVSID</sequence>
<evidence type="ECO:0000313" key="7">
    <source>
        <dbReference type="Proteomes" id="UP000183040"/>
    </source>
</evidence>
<organism evidence="6 7">
    <name type="scientific">Bacteroides xylanisolvens</name>
    <dbReference type="NCBI Taxonomy" id="371601"/>
    <lineage>
        <taxon>Bacteria</taxon>
        <taxon>Pseudomonadati</taxon>
        <taxon>Bacteroidota</taxon>
        <taxon>Bacteroidia</taxon>
        <taxon>Bacteroidales</taxon>
        <taxon>Bacteroidaceae</taxon>
        <taxon>Bacteroides</taxon>
    </lineage>
</organism>
<keyword evidence="2 4" id="KW-0378">Hydrolase</keyword>
<reference evidence="6 7" key="1">
    <citation type="submission" date="2016-10" db="EMBL/GenBank/DDBJ databases">
        <authorList>
            <person name="de Groot N.N."/>
        </authorList>
    </citation>
    <scope>NUCLEOTIDE SEQUENCE [LARGE SCALE GENOMIC DNA]</scope>
    <source>
        <strain evidence="6 7">NLAE-zl-G339</strain>
    </source>
</reference>
<evidence type="ECO:0000256" key="2">
    <source>
        <dbReference type="ARBA" id="ARBA00022801"/>
    </source>
</evidence>
<dbReference type="GO" id="GO:0016985">
    <property type="term" value="F:mannan endo-1,4-beta-mannosidase activity"/>
    <property type="evidence" value="ECO:0007669"/>
    <property type="project" value="InterPro"/>
</dbReference>
<dbReference type="PROSITE" id="PS51764">
    <property type="entry name" value="GH26"/>
    <property type="match status" value="1"/>
</dbReference>
<dbReference type="InterPro" id="IPR017853">
    <property type="entry name" value="GH"/>
</dbReference>
<evidence type="ECO:0000256" key="3">
    <source>
        <dbReference type="ARBA" id="ARBA00023295"/>
    </source>
</evidence>
<evidence type="ECO:0000259" key="5">
    <source>
        <dbReference type="PROSITE" id="PS51764"/>
    </source>
</evidence>
<gene>
    <name evidence="6" type="ORF">SAMN04487924_10834</name>
</gene>
<evidence type="ECO:0000313" key="6">
    <source>
        <dbReference type="EMBL" id="SEA54965.1"/>
    </source>
</evidence>
<dbReference type="PROSITE" id="PS51257">
    <property type="entry name" value="PROKAR_LIPOPROTEIN"/>
    <property type="match status" value="1"/>
</dbReference>
<feature type="active site" description="Nucleophile" evidence="4">
    <location>
        <position position="311"/>
    </location>
</feature>
<dbReference type="PANTHER" id="PTHR40079:SF4">
    <property type="entry name" value="GH26 DOMAIN-CONTAINING PROTEIN-RELATED"/>
    <property type="match status" value="1"/>
</dbReference>
<dbReference type="InterPro" id="IPR000805">
    <property type="entry name" value="Glyco_hydro_26"/>
</dbReference>
<dbReference type="EMBL" id="FNRP01000008">
    <property type="protein sequence ID" value="SEA54965.1"/>
    <property type="molecule type" value="Genomic_DNA"/>
</dbReference>
<dbReference type="Gene3D" id="3.20.20.80">
    <property type="entry name" value="Glycosidases"/>
    <property type="match status" value="1"/>
</dbReference>
<dbReference type="Pfam" id="PF02156">
    <property type="entry name" value="Glyco_hydro_26"/>
    <property type="match status" value="1"/>
</dbReference>
<evidence type="ECO:0000256" key="4">
    <source>
        <dbReference type="PROSITE-ProRule" id="PRU01100"/>
    </source>
</evidence>